<evidence type="ECO:0000256" key="9">
    <source>
        <dbReference type="ARBA" id="ARBA00023242"/>
    </source>
</evidence>
<dbReference type="OrthoDB" id="8194677at2759"/>
<dbReference type="EMBL" id="CAIIXF020000009">
    <property type="protein sequence ID" value="CAH1794615.1"/>
    <property type="molecule type" value="Genomic_DNA"/>
</dbReference>
<keyword evidence="6" id="KW-0498">Mitosis</keyword>
<dbReference type="GO" id="GO:0031262">
    <property type="term" value="C:Ndc80 complex"/>
    <property type="evidence" value="ECO:0007669"/>
    <property type="project" value="InterPro"/>
</dbReference>
<dbReference type="InterPro" id="IPR005549">
    <property type="entry name" value="Kinetochore_Nuf2_N"/>
</dbReference>
<evidence type="ECO:0000256" key="11">
    <source>
        <dbReference type="ARBA" id="ARBA00023328"/>
    </source>
</evidence>
<dbReference type="PANTHER" id="PTHR21650:SF2">
    <property type="entry name" value="KINETOCHORE PROTEIN NUF2"/>
    <property type="match status" value="1"/>
</dbReference>
<dbReference type="PANTHER" id="PTHR21650">
    <property type="entry name" value="MEMBRALIN/KINETOCHORE PROTEIN NUF2"/>
    <property type="match status" value="1"/>
</dbReference>
<keyword evidence="9" id="KW-0539">Nucleus</keyword>
<keyword evidence="7" id="KW-0995">Kinetochore</keyword>
<keyword evidence="10" id="KW-0131">Cell cycle</keyword>
<keyword evidence="5" id="KW-0132">Cell division</keyword>
<feature type="compositionally biased region" description="Polar residues" evidence="13">
    <location>
        <begin position="228"/>
        <end position="237"/>
    </location>
</feature>
<organism evidence="14 15">
    <name type="scientific">Owenia fusiformis</name>
    <name type="common">Polychaete worm</name>
    <dbReference type="NCBI Taxonomy" id="6347"/>
    <lineage>
        <taxon>Eukaryota</taxon>
        <taxon>Metazoa</taxon>
        <taxon>Spiralia</taxon>
        <taxon>Lophotrochozoa</taxon>
        <taxon>Annelida</taxon>
        <taxon>Polychaeta</taxon>
        <taxon>Sedentaria</taxon>
        <taxon>Canalipalpata</taxon>
        <taxon>Sabellida</taxon>
        <taxon>Oweniida</taxon>
        <taxon>Oweniidae</taxon>
        <taxon>Owenia</taxon>
    </lineage>
</organism>
<comment type="similarity">
    <text evidence="3">Belongs to the NUF2 family.</text>
</comment>
<evidence type="ECO:0000313" key="14">
    <source>
        <dbReference type="EMBL" id="CAH1794615.1"/>
    </source>
</evidence>
<keyword evidence="15" id="KW-1185">Reference proteome</keyword>
<dbReference type="Gene3D" id="1.10.418.60">
    <property type="entry name" value="Ncd80 complex, Nuf2 subunit"/>
    <property type="match status" value="1"/>
</dbReference>
<feature type="region of interest" description="Disordered" evidence="13">
    <location>
        <begin position="228"/>
        <end position="256"/>
    </location>
</feature>
<dbReference type="Proteomes" id="UP000749559">
    <property type="component" value="Unassembled WGS sequence"/>
</dbReference>
<evidence type="ECO:0000256" key="13">
    <source>
        <dbReference type="SAM" id="MobiDB-lite"/>
    </source>
</evidence>
<evidence type="ECO:0000256" key="1">
    <source>
        <dbReference type="ARBA" id="ARBA00004123"/>
    </source>
</evidence>
<evidence type="ECO:0000313" key="15">
    <source>
        <dbReference type="Proteomes" id="UP000749559"/>
    </source>
</evidence>
<evidence type="ECO:0000256" key="2">
    <source>
        <dbReference type="ARBA" id="ARBA00004629"/>
    </source>
</evidence>
<evidence type="ECO:0000256" key="5">
    <source>
        <dbReference type="ARBA" id="ARBA00022618"/>
    </source>
</evidence>
<dbReference type="GO" id="GO:0051315">
    <property type="term" value="P:attachment of mitotic spindle microtubules to kinetochore"/>
    <property type="evidence" value="ECO:0007669"/>
    <property type="project" value="TreeGrafter"/>
</dbReference>
<evidence type="ECO:0000256" key="12">
    <source>
        <dbReference type="SAM" id="Coils"/>
    </source>
</evidence>
<dbReference type="GO" id="GO:0005634">
    <property type="term" value="C:nucleus"/>
    <property type="evidence" value="ECO:0007669"/>
    <property type="project" value="UniProtKB-SubCell"/>
</dbReference>
<evidence type="ECO:0000256" key="3">
    <source>
        <dbReference type="ARBA" id="ARBA00005498"/>
    </source>
</evidence>
<dbReference type="Pfam" id="PF03800">
    <property type="entry name" value="Nuf2"/>
    <property type="match status" value="1"/>
</dbReference>
<dbReference type="GO" id="GO:0007052">
    <property type="term" value="P:mitotic spindle organization"/>
    <property type="evidence" value="ECO:0007669"/>
    <property type="project" value="TreeGrafter"/>
</dbReference>
<name>A0A8J1XZP3_OWEFU</name>
<sequence>MDFQFPVLKTHEVVEFINLSYPNLGTITDKDFHNPQRIYAVFFEDIAQVSADRMIQVQFSAAEHLEYQETYEEGIPLIQFVIAMQRLMFACGVEDFNISDITQPKIKRTLRLLSGLINFKRFSQERLEFVHDIKQQRAVEKEQFDQLTKQNDDLRAKINAIKASKAEKEPEVKEYIERTDMVTRKMQEHHKTQATLQKDIAARKQDITNKTAQINQLKVSLLTQKEASQKLSRQIVQSPERRKGDQERMKSQLTQLKVTKEDKLQRLLELRDDKEKRVQLENDSEQGLKLIMGINAEIEKEREVLGEISNIRDKTTTQKDCLRDLAAQETQTKRMLSTRQDKITKNSLQHHNKVESYKATVEQSQNELERFTQLHDEDEAGKQKMNVMKMKMLQELKVATEKHKEDMICIQDQYRMVLKKLDGKHEEVMNVADEVLQSVKCT</sequence>
<accession>A0A8J1XZP3</accession>
<comment type="caution">
    <text evidence="14">The sequence shown here is derived from an EMBL/GenBank/DDBJ whole genome shotgun (WGS) entry which is preliminary data.</text>
</comment>
<proteinExistence type="inferred from homology"/>
<keyword evidence="11" id="KW-0137">Centromere</keyword>
<feature type="coiled-coil region" evidence="12">
    <location>
        <begin position="130"/>
        <end position="164"/>
    </location>
</feature>
<feature type="compositionally biased region" description="Basic and acidic residues" evidence="13">
    <location>
        <begin position="239"/>
        <end position="250"/>
    </location>
</feature>
<evidence type="ECO:0000256" key="8">
    <source>
        <dbReference type="ARBA" id="ARBA00023054"/>
    </source>
</evidence>
<protein>
    <submittedName>
        <fullName evidence="14">Uncharacterized protein</fullName>
    </submittedName>
</protein>
<dbReference type="AlphaFoldDB" id="A0A8J1XZP3"/>
<reference evidence="14" key="1">
    <citation type="submission" date="2022-03" db="EMBL/GenBank/DDBJ databases">
        <authorList>
            <person name="Martin C."/>
        </authorList>
    </citation>
    <scope>NUCLEOTIDE SEQUENCE</scope>
</reference>
<evidence type="ECO:0000256" key="10">
    <source>
        <dbReference type="ARBA" id="ARBA00023306"/>
    </source>
</evidence>
<dbReference type="GO" id="GO:0044877">
    <property type="term" value="F:protein-containing complex binding"/>
    <property type="evidence" value="ECO:0007669"/>
    <property type="project" value="TreeGrafter"/>
</dbReference>
<dbReference type="GO" id="GO:0045132">
    <property type="term" value="P:meiotic chromosome segregation"/>
    <property type="evidence" value="ECO:0007669"/>
    <property type="project" value="TreeGrafter"/>
</dbReference>
<keyword evidence="8 12" id="KW-0175">Coiled coil</keyword>
<dbReference type="InterPro" id="IPR038275">
    <property type="entry name" value="Nuf2_N_sf"/>
</dbReference>
<dbReference type="GO" id="GO:0051383">
    <property type="term" value="P:kinetochore organization"/>
    <property type="evidence" value="ECO:0007669"/>
    <property type="project" value="TreeGrafter"/>
</dbReference>
<dbReference type="GO" id="GO:0051301">
    <property type="term" value="P:cell division"/>
    <property type="evidence" value="ECO:0007669"/>
    <property type="project" value="UniProtKB-KW"/>
</dbReference>
<comment type="subcellular location">
    <subcellularLocation>
        <location evidence="2">Chromosome</location>
        <location evidence="2">Centromere</location>
        <location evidence="2">Kinetochore</location>
    </subcellularLocation>
    <subcellularLocation>
        <location evidence="1">Nucleus</location>
    </subcellularLocation>
</comment>
<evidence type="ECO:0000256" key="6">
    <source>
        <dbReference type="ARBA" id="ARBA00022776"/>
    </source>
</evidence>
<gene>
    <name evidence="14" type="ORF">OFUS_LOCUS19285</name>
</gene>
<evidence type="ECO:0000256" key="4">
    <source>
        <dbReference type="ARBA" id="ARBA00022454"/>
    </source>
</evidence>
<keyword evidence="4" id="KW-0158">Chromosome</keyword>
<evidence type="ECO:0000256" key="7">
    <source>
        <dbReference type="ARBA" id="ARBA00022838"/>
    </source>
</evidence>